<comment type="caution">
    <text evidence="10">The sequence shown here is derived from an EMBL/GenBank/DDBJ whole genome shotgun (WGS) entry which is preliminary data.</text>
</comment>
<gene>
    <name evidence="10" type="ORF">OUY24_40600</name>
</gene>
<feature type="active site" description="Charge relay system" evidence="5">
    <location>
        <position position="68"/>
    </location>
</feature>
<evidence type="ECO:0000256" key="5">
    <source>
        <dbReference type="PROSITE-ProRule" id="PRU01240"/>
    </source>
</evidence>
<dbReference type="RefSeq" id="WP_271280077.1">
    <property type="nucleotide sequence ID" value="NZ_BAABFD010000016.1"/>
</dbReference>
<evidence type="ECO:0000256" key="8">
    <source>
        <dbReference type="SAM" id="SignalP"/>
    </source>
</evidence>
<evidence type="ECO:0000259" key="9">
    <source>
        <dbReference type="Pfam" id="PF00082"/>
    </source>
</evidence>
<dbReference type="InterPro" id="IPR000209">
    <property type="entry name" value="Peptidase_S8/S53_dom"/>
</dbReference>
<dbReference type="InterPro" id="IPR015500">
    <property type="entry name" value="Peptidase_S8_subtilisin-rel"/>
</dbReference>
<dbReference type="PANTHER" id="PTHR43806:SF11">
    <property type="entry name" value="CEREVISIN-RELATED"/>
    <property type="match status" value="1"/>
</dbReference>
<dbReference type="InterPro" id="IPR050131">
    <property type="entry name" value="Peptidase_S8_subtilisin-like"/>
</dbReference>
<evidence type="ECO:0000313" key="11">
    <source>
        <dbReference type="Proteomes" id="UP001212498"/>
    </source>
</evidence>
<keyword evidence="7" id="KW-1133">Transmembrane helix</keyword>
<evidence type="ECO:0000256" key="4">
    <source>
        <dbReference type="ARBA" id="ARBA00022825"/>
    </source>
</evidence>
<feature type="transmembrane region" description="Helical" evidence="7">
    <location>
        <begin position="361"/>
        <end position="380"/>
    </location>
</feature>
<feature type="active site" description="Charge relay system" evidence="5">
    <location>
        <position position="101"/>
    </location>
</feature>
<feature type="active site" description="Charge relay system" evidence="5">
    <location>
        <position position="272"/>
    </location>
</feature>
<reference evidence="10 11" key="1">
    <citation type="submission" date="2022-11" db="EMBL/GenBank/DDBJ databases">
        <title>Nonomuraea corallina sp. nov., a new species of the genus Nonomuraea isolated from sea side sediment in Thai sea.</title>
        <authorList>
            <person name="Ngamcharungchit C."/>
            <person name="Matsumoto A."/>
            <person name="Suriyachadkun C."/>
            <person name="Panbangred W."/>
            <person name="Inahashi Y."/>
            <person name="Intra B."/>
        </authorList>
    </citation>
    <scope>NUCLEOTIDE SEQUENCE [LARGE SCALE GENOMIC DNA]</scope>
    <source>
        <strain evidence="10 11">DSM 43553</strain>
    </source>
</reference>
<proteinExistence type="inferred from homology"/>
<evidence type="ECO:0000256" key="6">
    <source>
        <dbReference type="SAM" id="MobiDB-lite"/>
    </source>
</evidence>
<evidence type="ECO:0000313" key="10">
    <source>
        <dbReference type="EMBL" id="MDA0646964.1"/>
    </source>
</evidence>
<evidence type="ECO:0000256" key="7">
    <source>
        <dbReference type="SAM" id="Phobius"/>
    </source>
</evidence>
<keyword evidence="8" id="KW-0732">Signal</keyword>
<dbReference type="EMBL" id="JAPNUD010000242">
    <property type="protein sequence ID" value="MDA0646964.1"/>
    <property type="molecule type" value="Genomic_DNA"/>
</dbReference>
<protein>
    <submittedName>
        <fullName evidence="10">S8 family serine peptidase</fullName>
    </submittedName>
</protein>
<dbReference type="Proteomes" id="UP001212498">
    <property type="component" value="Unassembled WGS sequence"/>
</dbReference>
<feature type="chain" id="PRO_5047057663" evidence="8">
    <location>
        <begin position="31"/>
        <end position="397"/>
    </location>
</feature>
<organism evidence="10 11">
    <name type="scientific">Nonomuraea ferruginea</name>
    <dbReference type="NCBI Taxonomy" id="46174"/>
    <lineage>
        <taxon>Bacteria</taxon>
        <taxon>Bacillati</taxon>
        <taxon>Actinomycetota</taxon>
        <taxon>Actinomycetes</taxon>
        <taxon>Streptosporangiales</taxon>
        <taxon>Streptosporangiaceae</taxon>
        <taxon>Nonomuraea</taxon>
    </lineage>
</organism>
<feature type="region of interest" description="Disordered" evidence="6">
    <location>
        <begin position="336"/>
        <end position="356"/>
    </location>
</feature>
<evidence type="ECO:0000256" key="1">
    <source>
        <dbReference type="ARBA" id="ARBA00011073"/>
    </source>
</evidence>
<dbReference type="InterPro" id="IPR036852">
    <property type="entry name" value="Peptidase_S8/S53_dom_sf"/>
</dbReference>
<keyword evidence="7" id="KW-0812">Transmembrane</keyword>
<keyword evidence="4 5" id="KW-0720">Serine protease</keyword>
<evidence type="ECO:0000256" key="2">
    <source>
        <dbReference type="ARBA" id="ARBA00022670"/>
    </source>
</evidence>
<dbReference type="PRINTS" id="PR00723">
    <property type="entry name" value="SUBTILISIN"/>
</dbReference>
<evidence type="ECO:0000256" key="3">
    <source>
        <dbReference type="ARBA" id="ARBA00022801"/>
    </source>
</evidence>
<name>A0ABT4TC32_9ACTN</name>
<dbReference type="PANTHER" id="PTHR43806">
    <property type="entry name" value="PEPTIDASE S8"/>
    <property type="match status" value="1"/>
</dbReference>
<keyword evidence="7" id="KW-0472">Membrane</keyword>
<feature type="signal peptide" evidence="8">
    <location>
        <begin position="1"/>
        <end position="30"/>
    </location>
</feature>
<comment type="similarity">
    <text evidence="1 5">Belongs to the peptidase S8 family.</text>
</comment>
<dbReference type="SUPFAM" id="SSF52743">
    <property type="entry name" value="Subtilisin-like"/>
    <property type="match status" value="1"/>
</dbReference>
<dbReference type="PROSITE" id="PS51892">
    <property type="entry name" value="SUBTILASE"/>
    <property type="match status" value="1"/>
</dbReference>
<accession>A0ABT4TC32</accession>
<keyword evidence="2 5" id="KW-0645">Protease</keyword>
<dbReference type="Gene3D" id="3.40.50.200">
    <property type="entry name" value="Peptidase S8/S53 domain"/>
    <property type="match status" value="1"/>
</dbReference>
<dbReference type="Pfam" id="PF00082">
    <property type="entry name" value="Peptidase_S8"/>
    <property type="match status" value="1"/>
</dbReference>
<keyword evidence="3 5" id="KW-0378">Hydrolase</keyword>
<keyword evidence="11" id="KW-1185">Reference proteome</keyword>
<dbReference type="PROSITE" id="PS00136">
    <property type="entry name" value="SUBTILASE_ASP"/>
    <property type="match status" value="1"/>
</dbReference>
<feature type="domain" description="Peptidase S8/S53" evidence="9">
    <location>
        <begin position="59"/>
        <end position="320"/>
    </location>
</feature>
<dbReference type="InterPro" id="IPR023827">
    <property type="entry name" value="Peptidase_S8_Asp-AS"/>
</dbReference>
<sequence>MRRPRLRAALLSLSLLFLSSQLGLATPAAADDEMGALARAKQWQVGTLRLHDAWRVTQGENVLVAVLDTGVRGDHQDLRGSVVHGPDLTGAGRAGGVWGHHGTAMASLIAGHGHGEGKAGGVLGVAPAAKVLSVRVTLENSDPRRAKRRAGGHDALAKGIRYAVDRGAEVISMSLGGGSGSWEGSAAEEEAVQYAVAHGAVLVASSGNDGESTNRKNFPAAYPGVIAVGAVDRNFRLAGFSNRQDYLSVVAPGVDIVSAGGARRYVVGDGTSSAAAMVAGIAALIRSAYPDLSPYHVRRAIELGTRKRPRGGYSTGYGHGVADAALALRVAERLAGPTQPPPLPAEHFGEDPSGPPPGSRALVIAGLVALALALSARILLHHDRRRAVPWSRGGAPP</sequence>